<comment type="caution">
    <text evidence="2">The sequence shown here is derived from an EMBL/GenBank/DDBJ whole genome shotgun (WGS) entry which is preliminary data.</text>
</comment>
<dbReference type="EMBL" id="JAIWYP010000002">
    <property type="protein sequence ID" value="KAH3867620.1"/>
    <property type="molecule type" value="Genomic_DNA"/>
</dbReference>
<dbReference type="Proteomes" id="UP000828390">
    <property type="component" value="Unassembled WGS sequence"/>
</dbReference>
<sequence>MSRWSANVLLRMLSQLSIAARHSRSALVCFKSVKANAEPFNIRLIRVMANTEPAQNSAATFQISIRLKSIRVNAEPAQHSSATF</sequence>
<keyword evidence="3" id="KW-1185">Reference proteome</keyword>
<organism evidence="2 3">
    <name type="scientific">Dreissena polymorpha</name>
    <name type="common">Zebra mussel</name>
    <name type="synonym">Mytilus polymorpha</name>
    <dbReference type="NCBI Taxonomy" id="45954"/>
    <lineage>
        <taxon>Eukaryota</taxon>
        <taxon>Metazoa</taxon>
        <taxon>Spiralia</taxon>
        <taxon>Lophotrochozoa</taxon>
        <taxon>Mollusca</taxon>
        <taxon>Bivalvia</taxon>
        <taxon>Autobranchia</taxon>
        <taxon>Heteroconchia</taxon>
        <taxon>Euheterodonta</taxon>
        <taxon>Imparidentia</taxon>
        <taxon>Neoheterodontei</taxon>
        <taxon>Myida</taxon>
        <taxon>Dreissenoidea</taxon>
        <taxon>Dreissenidae</taxon>
        <taxon>Dreissena</taxon>
    </lineage>
</organism>
<proteinExistence type="predicted"/>
<reference evidence="2" key="1">
    <citation type="journal article" date="2019" name="bioRxiv">
        <title>The Genome of the Zebra Mussel, Dreissena polymorpha: A Resource for Invasive Species Research.</title>
        <authorList>
            <person name="McCartney M.A."/>
            <person name="Auch B."/>
            <person name="Kono T."/>
            <person name="Mallez S."/>
            <person name="Zhang Y."/>
            <person name="Obille A."/>
            <person name="Becker A."/>
            <person name="Abrahante J.E."/>
            <person name="Garbe J."/>
            <person name="Badalamenti J.P."/>
            <person name="Herman A."/>
            <person name="Mangelson H."/>
            <person name="Liachko I."/>
            <person name="Sullivan S."/>
            <person name="Sone E.D."/>
            <person name="Koren S."/>
            <person name="Silverstein K.A.T."/>
            <person name="Beckman K.B."/>
            <person name="Gohl D.M."/>
        </authorList>
    </citation>
    <scope>NUCLEOTIDE SEQUENCE</scope>
    <source>
        <strain evidence="2">Duluth1</strain>
        <tissue evidence="2">Whole animal</tissue>
    </source>
</reference>
<feature type="chain" id="PRO_5038629497" description="Secreted protein" evidence="1">
    <location>
        <begin position="20"/>
        <end position="84"/>
    </location>
</feature>
<feature type="signal peptide" evidence="1">
    <location>
        <begin position="1"/>
        <end position="19"/>
    </location>
</feature>
<reference evidence="2" key="2">
    <citation type="submission" date="2020-11" db="EMBL/GenBank/DDBJ databases">
        <authorList>
            <person name="McCartney M.A."/>
            <person name="Auch B."/>
            <person name="Kono T."/>
            <person name="Mallez S."/>
            <person name="Becker A."/>
            <person name="Gohl D.M."/>
            <person name="Silverstein K.A.T."/>
            <person name="Koren S."/>
            <person name="Bechman K.B."/>
            <person name="Herman A."/>
            <person name="Abrahante J.E."/>
            <person name="Garbe J."/>
        </authorList>
    </citation>
    <scope>NUCLEOTIDE SEQUENCE</scope>
    <source>
        <strain evidence="2">Duluth1</strain>
        <tissue evidence="2">Whole animal</tissue>
    </source>
</reference>
<evidence type="ECO:0000313" key="3">
    <source>
        <dbReference type="Proteomes" id="UP000828390"/>
    </source>
</evidence>
<evidence type="ECO:0000256" key="1">
    <source>
        <dbReference type="SAM" id="SignalP"/>
    </source>
</evidence>
<evidence type="ECO:0000313" key="2">
    <source>
        <dbReference type="EMBL" id="KAH3867620.1"/>
    </source>
</evidence>
<dbReference type="AlphaFoldDB" id="A0A9D4LYQ3"/>
<protein>
    <recommendedName>
        <fullName evidence="4">Secreted protein</fullName>
    </recommendedName>
</protein>
<accession>A0A9D4LYQ3</accession>
<keyword evidence="1" id="KW-0732">Signal</keyword>
<evidence type="ECO:0008006" key="4">
    <source>
        <dbReference type="Google" id="ProtNLM"/>
    </source>
</evidence>
<name>A0A9D4LYQ3_DREPO</name>
<gene>
    <name evidence="2" type="ORF">DPMN_030752</name>
</gene>